<evidence type="ECO:0000313" key="1">
    <source>
        <dbReference type="EMBL" id="KFI20894.1"/>
    </source>
</evidence>
<dbReference type="AlphaFoldDB" id="A0A0E2Z627"/>
<evidence type="ECO:0000313" key="2">
    <source>
        <dbReference type="Proteomes" id="UP000028839"/>
    </source>
</evidence>
<accession>A0A0E2Z627</accession>
<dbReference type="HOGENOM" id="CLU_2554832_0_0_6"/>
<dbReference type="Proteomes" id="UP000028839">
    <property type="component" value="Unassembled WGS sequence"/>
</dbReference>
<name>A0A0E2Z627_9GAMM</name>
<reference evidence="1 2" key="1">
    <citation type="submission" date="2014-07" db="EMBL/GenBank/DDBJ databases">
        <title>Comparative analysis of Nitrosococcus oceani genome inventories of strains from Pacific and Atlantic gyres.</title>
        <authorList>
            <person name="Lim C.K."/>
            <person name="Wang L."/>
            <person name="Sayavedra-Soto L.A."/>
            <person name="Klotz M.G."/>
        </authorList>
    </citation>
    <scope>NUCLEOTIDE SEQUENCE [LARGE SCALE GENOMIC DNA]</scope>
    <source>
        <strain evidence="1 2">C-27</strain>
    </source>
</reference>
<protein>
    <submittedName>
        <fullName evidence="1">Uncharacterized protein</fullName>
    </submittedName>
</protein>
<sequence>MASCLLPVNALDQPSSLVFIEGGGSHRQLTIDQLDLVVSLVIVNKRHPQSVLERRLGKIPGKPFVQDLVSLLQLTILPFILR</sequence>
<proteinExistence type="predicted"/>
<gene>
    <name evidence="1" type="ORF">IB75_00525</name>
</gene>
<dbReference type="EMBL" id="JPGN01000005">
    <property type="protein sequence ID" value="KFI20894.1"/>
    <property type="molecule type" value="Genomic_DNA"/>
</dbReference>
<comment type="caution">
    <text evidence="1">The sequence shown here is derived from an EMBL/GenBank/DDBJ whole genome shotgun (WGS) entry which is preliminary data.</text>
</comment>
<organism evidence="1 2">
    <name type="scientific">Nitrosococcus oceani C-27</name>
    <dbReference type="NCBI Taxonomy" id="314279"/>
    <lineage>
        <taxon>Bacteria</taxon>
        <taxon>Pseudomonadati</taxon>
        <taxon>Pseudomonadota</taxon>
        <taxon>Gammaproteobacteria</taxon>
        <taxon>Chromatiales</taxon>
        <taxon>Chromatiaceae</taxon>
        <taxon>Nitrosococcus</taxon>
    </lineage>
</organism>